<dbReference type="InterPro" id="IPR017452">
    <property type="entry name" value="GPCR_Rhodpsn_7TM"/>
</dbReference>
<keyword evidence="8" id="KW-1185">Reference proteome</keyword>
<comment type="subcellular location">
    <subcellularLocation>
        <location evidence="1">Membrane</location>
    </subcellularLocation>
</comment>
<evidence type="ECO:0000256" key="2">
    <source>
        <dbReference type="ARBA" id="ARBA00022692"/>
    </source>
</evidence>
<name>A0ABD2IB44_HETSC</name>
<dbReference type="PANTHER" id="PTHR23360:SF5">
    <property type="entry name" value="G-PROTEIN COUPLED RECEPTORS FAMILY 1 PROFILE DOMAIN-CONTAINING PROTEIN"/>
    <property type="match status" value="1"/>
</dbReference>
<dbReference type="Gene3D" id="1.20.1070.10">
    <property type="entry name" value="Rhodopsin 7-helix transmembrane proteins"/>
    <property type="match status" value="1"/>
</dbReference>
<keyword evidence="4 5" id="KW-0472">Membrane</keyword>
<proteinExistence type="predicted"/>
<dbReference type="GO" id="GO:0016020">
    <property type="term" value="C:membrane"/>
    <property type="evidence" value="ECO:0007669"/>
    <property type="project" value="UniProtKB-SubCell"/>
</dbReference>
<dbReference type="Proteomes" id="UP001620645">
    <property type="component" value="Unassembled WGS sequence"/>
</dbReference>
<dbReference type="Pfam" id="PF10320">
    <property type="entry name" value="7TM_GPCR_Srsx"/>
    <property type="match status" value="1"/>
</dbReference>
<reference evidence="7 8" key="1">
    <citation type="submission" date="2024-10" db="EMBL/GenBank/DDBJ databases">
        <authorList>
            <person name="Kim D."/>
        </authorList>
    </citation>
    <scope>NUCLEOTIDE SEQUENCE [LARGE SCALE GENOMIC DNA]</scope>
    <source>
        <strain evidence="7">Taebaek</strain>
    </source>
</reference>
<dbReference type="SUPFAM" id="SSF81321">
    <property type="entry name" value="Family A G protein-coupled receptor-like"/>
    <property type="match status" value="1"/>
</dbReference>
<sequence>MENTTAESYGLDLKFLNESKHSVPLLLMLFINAFVNICGIVFDTFLIITTIKNRSLHNACHILIALQRLSSIFGFFQLFLPLSVLLWPSSDQRSFFSNSTCFCFQSVLFAFLVNIFTLMFAIGFDRLLCVFFPIWCRKRNAKLYSAVLFILSVLYPLYTIHLLYTNLMAQPNDKTMCTMGSSLGHDGVIIATFANICIIYSSVICYLILYAKLKWDERKANGITVVASQPFIFKSISLILLLQVVGWSGGIIAFFVVSIHFGDDDLNLQKFLANSVINCFICVCATFETPVLFFHSSEHQKAMRKEWRNIVQLVKKCSPTTFGRNNKIGTAVVLVVSRPGKPTPKIRGEFGSFNRRIVSAAPKLADQTTAH</sequence>
<dbReference type="InterPro" id="IPR000276">
    <property type="entry name" value="GPCR_Rhodpsn"/>
</dbReference>
<feature type="transmembrane region" description="Helical" evidence="5">
    <location>
        <begin position="143"/>
        <end position="164"/>
    </location>
</feature>
<feature type="transmembrane region" description="Helical" evidence="5">
    <location>
        <begin position="107"/>
        <end position="136"/>
    </location>
</feature>
<dbReference type="CDD" id="cd00637">
    <property type="entry name" value="7tm_classA_rhodopsin-like"/>
    <property type="match status" value="1"/>
</dbReference>
<feature type="transmembrane region" description="Helical" evidence="5">
    <location>
        <begin position="231"/>
        <end position="259"/>
    </location>
</feature>
<organism evidence="7 8">
    <name type="scientific">Heterodera schachtii</name>
    <name type="common">Sugarbeet cyst nematode worm</name>
    <name type="synonym">Tylenchus schachtii</name>
    <dbReference type="NCBI Taxonomy" id="97005"/>
    <lineage>
        <taxon>Eukaryota</taxon>
        <taxon>Metazoa</taxon>
        <taxon>Ecdysozoa</taxon>
        <taxon>Nematoda</taxon>
        <taxon>Chromadorea</taxon>
        <taxon>Rhabditida</taxon>
        <taxon>Tylenchina</taxon>
        <taxon>Tylenchomorpha</taxon>
        <taxon>Tylenchoidea</taxon>
        <taxon>Heteroderidae</taxon>
        <taxon>Heteroderinae</taxon>
        <taxon>Heterodera</taxon>
    </lineage>
</organism>
<feature type="transmembrane region" description="Helical" evidence="5">
    <location>
        <begin position="69"/>
        <end position="87"/>
    </location>
</feature>
<protein>
    <recommendedName>
        <fullName evidence="6">G-protein coupled receptors family 1 profile domain-containing protein</fullName>
    </recommendedName>
</protein>
<evidence type="ECO:0000313" key="8">
    <source>
        <dbReference type="Proteomes" id="UP001620645"/>
    </source>
</evidence>
<evidence type="ECO:0000256" key="5">
    <source>
        <dbReference type="SAM" id="Phobius"/>
    </source>
</evidence>
<gene>
    <name evidence="7" type="ORF">niasHS_015275</name>
</gene>
<dbReference type="PROSITE" id="PS50262">
    <property type="entry name" value="G_PROTEIN_RECEP_F1_2"/>
    <property type="match status" value="1"/>
</dbReference>
<comment type="caution">
    <text evidence="7">The sequence shown here is derived from an EMBL/GenBank/DDBJ whole genome shotgun (WGS) entry which is preliminary data.</text>
</comment>
<keyword evidence="2 5" id="KW-0812">Transmembrane</keyword>
<evidence type="ECO:0000256" key="1">
    <source>
        <dbReference type="ARBA" id="ARBA00004370"/>
    </source>
</evidence>
<evidence type="ECO:0000259" key="6">
    <source>
        <dbReference type="PROSITE" id="PS50262"/>
    </source>
</evidence>
<accession>A0ABD2IB44</accession>
<evidence type="ECO:0000256" key="4">
    <source>
        <dbReference type="ARBA" id="ARBA00023136"/>
    </source>
</evidence>
<evidence type="ECO:0000313" key="7">
    <source>
        <dbReference type="EMBL" id="KAL3074445.1"/>
    </source>
</evidence>
<feature type="transmembrane region" description="Helical" evidence="5">
    <location>
        <begin position="25"/>
        <end position="48"/>
    </location>
</feature>
<feature type="domain" description="G-protein coupled receptors family 1 profile" evidence="6">
    <location>
        <begin position="42"/>
        <end position="293"/>
    </location>
</feature>
<dbReference type="InterPro" id="IPR047130">
    <property type="entry name" value="7TM_GPCR_Srsx_nematod"/>
</dbReference>
<keyword evidence="3 5" id="KW-1133">Transmembrane helix</keyword>
<evidence type="ECO:0000256" key="3">
    <source>
        <dbReference type="ARBA" id="ARBA00022989"/>
    </source>
</evidence>
<dbReference type="AlphaFoldDB" id="A0ABD2IB44"/>
<dbReference type="InterPro" id="IPR019424">
    <property type="entry name" value="7TM_GPCR_Srsx"/>
</dbReference>
<dbReference type="EMBL" id="JBICCN010000357">
    <property type="protein sequence ID" value="KAL3074445.1"/>
    <property type="molecule type" value="Genomic_DNA"/>
</dbReference>
<feature type="transmembrane region" description="Helical" evidence="5">
    <location>
        <begin position="188"/>
        <end position="210"/>
    </location>
</feature>
<dbReference type="SMART" id="SM01381">
    <property type="entry name" value="7TM_GPCR_Srsx"/>
    <property type="match status" value="1"/>
</dbReference>
<feature type="transmembrane region" description="Helical" evidence="5">
    <location>
        <begin position="271"/>
        <end position="294"/>
    </location>
</feature>
<dbReference type="PANTHER" id="PTHR23360">
    <property type="entry name" value="G-PROTEIN COUPLED RECEPTORS FAMILY 1 PROFILE DOMAIN-CONTAINING PROTEIN-RELATED"/>
    <property type="match status" value="1"/>
</dbReference>